<evidence type="ECO:0000256" key="1">
    <source>
        <dbReference type="ARBA" id="ARBA00004815"/>
    </source>
</evidence>
<dbReference type="GO" id="GO:0005085">
    <property type="term" value="F:guanyl-nucleotide exchange factor activity"/>
    <property type="evidence" value="ECO:0007669"/>
    <property type="project" value="UniProtKB-ARBA"/>
</dbReference>
<evidence type="ECO:0000313" key="9">
    <source>
        <dbReference type="Proteomes" id="UP000761534"/>
    </source>
</evidence>
<dbReference type="GO" id="GO:0005634">
    <property type="term" value="C:nucleus"/>
    <property type="evidence" value="ECO:0007669"/>
    <property type="project" value="TreeGrafter"/>
</dbReference>
<dbReference type="Pfam" id="PF00647">
    <property type="entry name" value="EF1G"/>
    <property type="match status" value="1"/>
</dbReference>
<dbReference type="InterPro" id="IPR036282">
    <property type="entry name" value="Glutathione-S-Trfase_C_sf"/>
</dbReference>
<comment type="caution">
    <text evidence="8">The sequence shown here is derived from an EMBL/GenBank/DDBJ whole genome shotgun (WGS) entry which is preliminary data.</text>
</comment>
<dbReference type="PROSITE" id="PS50040">
    <property type="entry name" value="EF1G_C"/>
    <property type="match status" value="1"/>
</dbReference>
<evidence type="ECO:0000256" key="4">
    <source>
        <dbReference type="PROSITE-ProRule" id="PRU00519"/>
    </source>
</evidence>
<dbReference type="Gene3D" id="1.20.1050.10">
    <property type="match status" value="1"/>
</dbReference>
<feature type="domain" description="EF-1-gamma C-terminal" evidence="6">
    <location>
        <begin position="188"/>
        <end position="349"/>
    </location>
</feature>
<accession>A0A642UY44</accession>
<sequence>MRTEISWISSRILGEAPCTLLGSTKEDYADIVRWMSYANSEVFPAIFDQFGPITGKVPYNKKQVDTGFSNLEKALAPVEDLLLKKPYLVGQRVTLADLYFVSLLYRGFTLLFGSNWRMAHPNIVRWWSTITQQEILKEKLGAIEFIDEPVKYVPPKKEDKKKEEKKEEKKKEEKPAAPPAPPAEKKPAPHPLAALGPAKMPIDQWKRTYSNEETRETALPWFWENYDPEEWSLWKVAYKYNDELTLTFMSNNLIGGFFARLSASTKYLFGACVVYGENNNNGIIGAFLVRGKDSVPAFEVAPDVDSFDITPLDPSKPEDKAFVEDMWAWDKPVVINGEERPIADGKVFK</sequence>
<gene>
    <name evidence="8" type="ORF">TRICI_004905</name>
</gene>
<dbReference type="SUPFAM" id="SSF47616">
    <property type="entry name" value="GST C-terminal domain-like"/>
    <property type="match status" value="1"/>
</dbReference>
<dbReference type="GO" id="GO:0003746">
    <property type="term" value="F:translation elongation factor activity"/>
    <property type="evidence" value="ECO:0007669"/>
    <property type="project" value="UniProtKB-UniRule"/>
</dbReference>
<dbReference type="SUPFAM" id="SSF89942">
    <property type="entry name" value="eEF1-gamma domain"/>
    <property type="match status" value="1"/>
</dbReference>
<dbReference type="PROSITE" id="PS50405">
    <property type="entry name" value="GST_CTER"/>
    <property type="match status" value="1"/>
</dbReference>
<dbReference type="FunFam" id="1.20.1050.10:FF:000006">
    <property type="entry name" value="Elongation factor 1 gamma"/>
    <property type="match status" value="1"/>
</dbReference>
<organism evidence="8 9">
    <name type="scientific">Trichomonascus ciferrii</name>
    <dbReference type="NCBI Taxonomy" id="44093"/>
    <lineage>
        <taxon>Eukaryota</taxon>
        <taxon>Fungi</taxon>
        <taxon>Dikarya</taxon>
        <taxon>Ascomycota</taxon>
        <taxon>Saccharomycotina</taxon>
        <taxon>Dipodascomycetes</taxon>
        <taxon>Dipodascales</taxon>
        <taxon>Trichomonascaceae</taxon>
        <taxon>Trichomonascus</taxon>
        <taxon>Trichomonascus ciferrii complex</taxon>
    </lineage>
</organism>
<comment type="pathway">
    <text evidence="1">Protein biosynthesis; polypeptide chain elongation.</text>
</comment>
<dbReference type="OrthoDB" id="249703at2759"/>
<dbReference type="CDD" id="cd03181">
    <property type="entry name" value="GST_C_EF1Bgamma_like"/>
    <property type="match status" value="1"/>
</dbReference>
<evidence type="ECO:0000259" key="7">
    <source>
        <dbReference type="PROSITE" id="PS50405"/>
    </source>
</evidence>
<feature type="domain" description="GST C-terminal" evidence="7">
    <location>
        <begin position="24"/>
        <end position="153"/>
    </location>
</feature>
<keyword evidence="2 4" id="KW-0251">Elongation factor</keyword>
<feature type="region of interest" description="Disordered" evidence="5">
    <location>
        <begin position="156"/>
        <end position="196"/>
    </location>
</feature>
<dbReference type="PANTHER" id="PTHR43986:SF1">
    <property type="entry name" value="ELONGATION FACTOR 1-GAMMA"/>
    <property type="match status" value="1"/>
</dbReference>
<reference evidence="8" key="1">
    <citation type="journal article" date="2019" name="G3 (Bethesda)">
        <title>Genome Assemblies of Two Rare Opportunistic Yeast Pathogens: Diutina rugosa (syn. Candida rugosa) and Trichomonascus ciferrii (syn. Candida ciferrii).</title>
        <authorList>
            <person name="Mixao V."/>
            <person name="Saus E."/>
            <person name="Hansen A.P."/>
            <person name="Lass-Florl C."/>
            <person name="Gabaldon T."/>
        </authorList>
    </citation>
    <scope>NUCLEOTIDE SEQUENCE</scope>
    <source>
        <strain evidence="8">CBS 4856</strain>
    </source>
</reference>
<feature type="compositionally biased region" description="Basic and acidic residues" evidence="5">
    <location>
        <begin position="156"/>
        <end position="175"/>
    </location>
</feature>
<dbReference type="AlphaFoldDB" id="A0A642UY44"/>
<dbReference type="Gene3D" id="3.30.70.1010">
    <property type="entry name" value="Translation elongation factor EF1B, gamma chain, conserved domain"/>
    <property type="match status" value="1"/>
</dbReference>
<dbReference type="InterPro" id="IPR050802">
    <property type="entry name" value="EF-GSTs"/>
</dbReference>
<dbReference type="SMART" id="SM01183">
    <property type="entry name" value="EF1G"/>
    <property type="match status" value="1"/>
</dbReference>
<dbReference type="Proteomes" id="UP000761534">
    <property type="component" value="Unassembled WGS sequence"/>
</dbReference>
<dbReference type="InterPro" id="IPR036433">
    <property type="entry name" value="EF1B_G_C_sf"/>
</dbReference>
<keyword evidence="3 4" id="KW-0648">Protein biosynthesis</keyword>
<evidence type="ECO:0000256" key="3">
    <source>
        <dbReference type="ARBA" id="ARBA00022917"/>
    </source>
</evidence>
<name>A0A642UY44_9ASCO</name>
<dbReference type="PANTHER" id="PTHR43986">
    <property type="entry name" value="ELONGATION FACTOR 1-GAMMA"/>
    <property type="match status" value="1"/>
</dbReference>
<dbReference type="Pfam" id="PF00043">
    <property type="entry name" value="GST_C"/>
    <property type="match status" value="1"/>
</dbReference>
<evidence type="ECO:0000313" key="8">
    <source>
        <dbReference type="EMBL" id="KAA8907614.1"/>
    </source>
</evidence>
<keyword evidence="9" id="KW-1185">Reference proteome</keyword>
<evidence type="ECO:0000259" key="6">
    <source>
        <dbReference type="PROSITE" id="PS50040"/>
    </source>
</evidence>
<dbReference type="GO" id="GO:0005737">
    <property type="term" value="C:cytoplasm"/>
    <property type="evidence" value="ECO:0007669"/>
    <property type="project" value="TreeGrafter"/>
</dbReference>
<dbReference type="FunFam" id="3.30.70.1010:FF:000001">
    <property type="entry name" value="Elongation factor 1-gamma 1"/>
    <property type="match status" value="1"/>
</dbReference>
<evidence type="ECO:0000256" key="5">
    <source>
        <dbReference type="SAM" id="MobiDB-lite"/>
    </source>
</evidence>
<protein>
    <submittedName>
        <fullName evidence="8">Uncharacterized protein</fullName>
    </submittedName>
</protein>
<dbReference type="EMBL" id="SWFS01000376">
    <property type="protein sequence ID" value="KAA8907614.1"/>
    <property type="molecule type" value="Genomic_DNA"/>
</dbReference>
<proteinExistence type="predicted"/>
<dbReference type="VEuPathDB" id="FungiDB:TRICI_004905"/>
<dbReference type="InterPro" id="IPR001662">
    <property type="entry name" value="EF1B_G_C"/>
</dbReference>
<dbReference type="InterPro" id="IPR010987">
    <property type="entry name" value="Glutathione-S-Trfase_C-like"/>
</dbReference>
<evidence type="ECO:0000256" key="2">
    <source>
        <dbReference type="ARBA" id="ARBA00022768"/>
    </source>
</evidence>
<dbReference type="InterPro" id="IPR004046">
    <property type="entry name" value="GST_C"/>
</dbReference>